<dbReference type="Proteomes" id="UP000828390">
    <property type="component" value="Unassembled WGS sequence"/>
</dbReference>
<organism evidence="1 2">
    <name type="scientific">Dreissena polymorpha</name>
    <name type="common">Zebra mussel</name>
    <name type="synonym">Mytilus polymorpha</name>
    <dbReference type="NCBI Taxonomy" id="45954"/>
    <lineage>
        <taxon>Eukaryota</taxon>
        <taxon>Metazoa</taxon>
        <taxon>Spiralia</taxon>
        <taxon>Lophotrochozoa</taxon>
        <taxon>Mollusca</taxon>
        <taxon>Bivalvia</taxon>
        <taxon>Autobranchia</taxon>
        <taxon>Heteroconchia</taxon>
        <taxon>Euheterodonta</taxon>
        <taxon>Imparidentia</taxon>
        <taxon>Neoheterodontei</taxon>
        <taxon>Myida</taxon>
        <taxon>Dreissenoidea</taxon>
        <taxon>Dreissenidae</taxon>
        <taxon>Dreissena</taxon>
    </lineage>
</organism>
<name>A0A9D4NJ88_DREPO</name>
<dbReference type="AlphaFoldDB" id="A0A9D4NJ88"/>
<protein>
    <submittedName>
        <fullName evidence="1">Uncharacterized protein</fullName>
    </submittedName>
</protein>
<gene>
    <name evidence="1" type="ORF">DPMN_018687</name>
</gene>
<proteinExistence type="predicted"/>
<accession>A0A9D4NJ88</accession>
<comment type="caution">
    <text evidence="1">The sequence shown here is derived from an EMBL/GenBank/DDBJ whole genome shotgun (WGS) entry which is preliminary data.</text>
</comment>
<evidence type="ECO:0000313" key="1">
    <source>
        <dbReference type="EMBL" id="KAH3894529.1"/>
    </source>
</evidence>
<keyword evidence="2" id="KW-1185">Reference proteome</keyword>
<dbReference type="EMBL" id="JAIWYP010000001">
    <property type="protein sequence ID" value="KAH3894529.1"/>
    <property type="molecule type" value="Genomic_DNA"/>
</dbReference>
<sequence length="95" mass="11067">MRHVDRATSFNDGKSMSINLDVHKTSTYGRYGFLHMDVHTFRLLEIYVSTVRSQYFEGLTKLETANQLVFGRFKNGVGTVQQSNINHWVQVAWRK</sequence>
<reference evidence="1" key="1">
    <citation type="journal article" date="2019" name="bioRxiv">
        <title>The Genome of the Zebra Mussel, Dreissena polymorpha: A Resource for Invasive Species Research.</title>
        <authorList>
            <person name="McCartney M.A."/>
            <person name="Auch B."/>
            <person name="Kono T."/>
            <person name="Mallez S."/>
            <person name="Zhang Y."/>
            <person name="Obille A."/>
            <person name="Becker A."/>
            <person name="Abrahante J.E."/>
            <person name="Garbe J."/>
            <person name="Badalamenti J.P."/>
            <person name="Herman A."/>
            <person name="Mangelson H."/>
            <person name="Liachko I."/>
            <person name="Sullivan S."/>
            <person name="Sone E.D."/>
            <person name="Koren S."/>
            <person name="Silverstein K.A.T."/>
            <person name="Beckman K.B."/>
            <person name="Gohl D.M."/>
        </authorList>
    </citation>
    <scope>NUCLEOTIDE SEQUENCE</scope>
    <source>
        <strain evidence="1">Duluth1</strain>
        <tissue evidence="1">Whole animal</tissue>
    </source>
</reference>
<evidence type="ECO:0000313" key="2">
    <source>
        <dbReference type="Proteomes" id="UP000828390"/>
    </source>
</evidence>
<reference evidence="1" key="2">
    <citation type="submission" date="2020-11" db="EMBL/GenBank/DDBJ databases">
        <authorList>
            <person name="McCartney M.A."/>
            <person name="Auch B."/>
            <person name="Kono T."/>
            <person name="Mallez S."/>
            <person name="Becker A."/>
            <person name="Gohl D.M."/>
            <person name="Silverstein K.A.T."/>
            <person name="Koren S."/>
            <person name="Bechman K.B."/>
            <person name="Herman A."/>
            <person name="Abrahante J.E."/>
            <person name="Garbe J."/>
        </authorList>
    </citation>
    <scope>NUCLEOTIDE SEQUENCE</scope>
    <source>
        <strain evidence="1">Duluth1</strain>
        <tissue evidence="1">Whole animal</tissue>
    </source>
</reference>